<name>A0ABT0MWN3_9GAMM</name>
<feature type="transmembrane region" description="Helical" evidence="2">
    <location>
        <begin position="90"/>
        <end position="110"/>
    </location>
</feature>
<keyword evidence="2" id="KW-0472">Membrane</keyword>
<sequence>MAGREQEVPVTVPADVLAVAESDITLKIRQPVYVVIFATIGPISALLVLGTLMRIPSLKWIAAVGAGTVAISWPLGFAMAIIMLCSGIDGVHILLCWLILLMGYFTFVVCNHRRLAGIVQEYNSDDGGGPILPAEKRGGGKRRRKTKSGR</sequence>
<protein>
    <submittedName>
        <fullName evidence="3">Uncharacterized protein</fullName>
    </submittedName>
</protein>
<evidence type="ECO:0000256" key="2">
    <source>
        <dbReference type="SAM" id="Phobius"/>
    </source>
</evidence>
<accession>A0ABT0MWN3</accession>
<evidence type="ECO:0000313" key="4">
    <source>
        <dbReference type="Proteomes" id="UP001203069"/>
    </source>
</evidence>
<evidence type="ECO:0000256" key="1">
    <source>
        <dbReference type="SAM" id="MobiDB-lite"/>
    </source>
</evidence>
<feature type="transmembrane region" description="Helical" evidence="2">
    <location>
        <begin position="32"/>
        <end position="53"/>
    </location>
</feature>
<keyword evidence="4" id="KW-1185">Reference proteome</keyword>
<dbReference type="EMBL" id="JAKPBZ010000113">
    <property type="protein sequence ID" value="MCL2894255.1"/>
    <property type="molecule type" value="Genomic_DNA"/>
</dbReference>
<organism evidence="3 4">
    <name type="scientific">Brenneria tiliae</name>
    <dbReference type="NCBI Taxonomy" id="2914984"/>
    <lineage>
        <taxon>Bacteria</taxon>
        <taxon>Pseudomonadati</taxon>
        <taxon>Pseudomonadota</taxon>
        <taxon>Gammaproteobacteria</taxon>
        <taxon>Enterobacterales</taxon>
        <taxon>Pectobacteriaceae</taxon>
        <taxon>Brenneria</taxon>
    </lineage>
</organism>
<feature type="compositionally biased region" description="Basic residues" evidence="1">
    <location>
        <begin position="139"/>
        <end position="150"/>
    </location>
</feature>
<keyword evidence="2" id="KW-0812">Transmembrane</keyword>
<proteinExistence type="predicted"/>
<dbReference type="Proteomes" id="UP001203069">
    <property type="component" value="Unassembled WGS sequence"/>
</dbReference>
<reference evidence="3 4" key="1">
    <citation type="submission" date="2022-02" db="EMBL/GenBank/DDBJ databases">
        <title>Description of Brenneria tiliae sp. nov. isolated from symptomatic Tilia x moltkei and Tilia x europaea trees in the UK.</title>
        <authorList>
            <person name="Kile H."/>
        </authorList>
    </citation>
    <scope>NUCLEOTIDE SEQUENCE [LARGE SCALE GENOMIC DNA]</scope>
    <source>
        <strain evidence="3 4">MC1SB4.1</strain>
    </source>
</reference>
<feature type="region of interest" description="Disordered" evidence="1">
    <location>
        <begin position="127"/>
        <end position="150"/>
    </location>
</feature>
<comment type="caution">
    <text evidence="3">The sequence shown here is derived from an EMBL/GenBank/DDBJ whole genome shotgun (WGS) entry which is preliminary data.</text>
</comment>
<feature type="transmembrane region" description="Helical" evidence="2">
    <location>
        <begin position="60"/>
        <end position="84"/>
    </location>
</feature>
<dbReference type="RefSeq" id="WP_249245482.1">
    <property type="nucleotide sequence ID" value="NZ_JAKPBZ010000113.1"/>
</dbReference>
<evidence type="ECO:0000313" key="3">
    <source>
        <dbReference type="EMBL" id="MCL2894255.1"/>
    </source>
</evidence>
<keyword evidence="2" id="KW-1133">Transmembrane helix</keyword>
<gene>
    <name evidence="3" type="ORF">MFP26_16305</name>
</gene>